<keyword evidence="2" id="KW-1185">Reference proteome</keyword>
<dbReference type="Proteomes" id="UP000789525">
    <property type="component" value="Unassembled WGS sequence"/>
</dbReference>
<evidence type="ECO:0000313" key="1">
    <source>
        <dbReference type="EMBL" id="CAG8462268.1"/>
    </source>
</evidence>
<protein>
    <submittedName>
        <fullName evidence="1">5327_t:CDS:1</fullName>
    </submittedName>
</protein>
<evidence type="ECO:0000313" key="2">
    <source>
        <dbReference type="Proteomes" id="UP000789525"/>
    </source>
</evidence>
<sequence length="155" mass="17573">MNCYEEYIANAYQCPTCWKSIGNMEIYFRRIDAIVAEQKMPSEYDHCLAFILCNDCEKRSTVKYHFLYHKCPICKGYNTKLLETKYETPEEEEVLSEPGEGSNTSPGSSVANNNLSINGSQVRQSRVMEITAMMQGEEGPVDDGNATERHTSQCS</sequence>
<name>A0ACA9KAL0_9GLOM</name>
<accession>A0ACA9KAL0</accession>
<dbReference type="EMBL" id="CAJVPT010001438">
    <property type="protein sequence ID" value="CAG8462268.1"/>
    <property type="molecule type" value="Genomic_DNA"/>
</dbReference>
<organism evidence="1 2">
    <name type="scientific">Acaulospora colombiana</name>
    <dbReference type="NCBI Taxonomy" id="27376"/>
    <lineage>
        <taxon>Eukaryota</taxon>
        <taxon>Fungi</taxon>
        <taxon>Fungi incertae sedis</taxon>
        <taxon>Mucoromycota</taxon>
        <taxon>Glomeromycotina</taxon>
        <taxon>Glomeromycetes</taxon>
        <taxon>Diversisporales</taxon>
        <taxon>Acaulosporaceae</taxon>
        <taxon>Acaulospora</taxon>
    </lineage>
</organism>
<proteinExistence type="predicted"/>
<comment type="caution">
    <text evidence="1">The sequence shown here is derived from an EMBL/GenBank/DDBJ whole genome shotgun (WGS) entry which is preliminary data.</text>
</comment>
<reference evidence="1" key="1">
    <citation type="submission" date="2021-06" db="EMBL/GenBank/DDBJ databases">
        <authorList>
            <person name="Kallberg Y."/>
            <person name="Tangrot J."/>
            <person name="Rosling A."/>
        </authorList>
    </citation>
    <scope>NUCLEOTIDE SEQUENCE</scope>
    <source>
        <strain evidence="1">CL356</strain>
    </source>
</reference>
<gene>
    <name evidence="1" type="ORF">ACOLOM_LOCUS1219</name>
</gene>